<dbReference type="OrthoDB" id="267529at2759"/>
<feature type="compositionally biased region" description="Basic and acidic residues" evidence="1">
    <location>
        <begin position="201"/>
        <end position="218"/>
    </location>
</feature>
<gene>
    <name evidence="2" type="ORF">JKF63_02592</name>
</gene>
<feature type="region of interest" description="Disordered" evidence="1">
    <location>
        <begin position="282"/>
        <end position="315"/>
    </location>
</feature>
<proteinExistence type="predicted"/>
<sequence>MSHQPGSAEELYEFVCALQKEQHLTQVELRAVQRRTETLRQELHSQQLLETEEQTKQQEIVKKLVGSRSERWLAEAQARGAARASADAAQRLCLNRRAFVQKCHDYVLSVGKGRSDARLSDELRAPNNGTVLSCAGGELGVDLSSTPTAVTCRSASLMPAADVHRLLLLLRAKLERSLEMSTTALSVPLLAPSPVVSMTEEGSREQRRDRHPSTEHGLTRAVTATPMSPDAAGASLQRPSSTSLTEVGVCGTVKEMGSPRERKHIGFAPDSCFERVTAVSAANANRGTRETRPPETRADCPSSANPRNRRPPDTQWCRSNFTVRLASRSSTLVAEAAALGAKRQRASEAAKSTQSSPTEAGREDADKGASISPAPQCTSVAAPSVSVCPSDRSRFLAPVDLVPPRFVKAPTRNDRNGSSRRTVWRWTTRAPNEEYGATL</sequence>
<protein>
    <submittedName>
        <fullName evidence="2">Uncharacterized protein</fullName>
    </submittedName>
</protein>
<keyword evidence="3" id="KW-1185">Reference proteome</keyword>
<dbReference type="AlphaFoldDB" id="A0A836HND5"/>
<feature type="region of interest" description="Disordered" evidence="1">
    <location>
        <begin position="196"/>
        <end position="244"/>
    </location>
</feature>
<organism evidence="2 3">
    <name type="scientific">Porcisia hertigi</name>
    <dbReference type="NCBI Taxonomy" id="2761500"/>
    <lineage>
        <taxon>Eukaryota</taxon>
        <taxon>Discoba</taxon>
        <taxon>Euglenozoa</taxon>
        <taxon>Kinetoplastea</taxon>
        <taxon>Metakinetoplastina</taxon>
        <taxon>Trypanosomatida</taxon>
        <taxon>Trypanosomatidae</taxon>
        <taxon>Leishmaniinae</taxon>
        <taxon>Porcisia</taxon>
    </lineage>
</organism>
<dbReference type="RefSeq" id="XP_067754774.1">
    <property type="nucleotide sequence ID" value="XM_067898617.1"/>
</dbReference>
<dbReference type="EMBL" id="JAFJZO010000032">
    <property type="protein sequence ID" value="KAG5496291.1"/>
    <property type="molecule type" value="Genomic_DNA"/>
</dbReference>
<feature type="compositionally biased region" description="Basic and acidic residues" evidence="1">
    <location>
        <begin position="287"/>
        <end position="298"/>
    </location>
</feature>
<name>A0A836HND5_9TRYP</name>
<evidence type="ECO:0000313" key="3">
    <source>
        <dbReference type="Proteomes" id="UP000674318"/>
    </source>
</evidence>
<dbReference type="KEGG" id="phet:94288694"/>
<comment type="caution">
    <text evidence="2">The sequence shown here is derived from an EMBL/GenBank/DDBJ whole genome shotgun (WGS) entry which is preliminary data.</text>
</comment>
<accession>A0A836HND5</accession>
<reference evidence="2 3" key="1">
    <citation type="submission" date="2021-02" db="EMBL/GenBank/DDBJ databases">
        <title>Porcisia hertigi Genome sequencing and assembly.</title>
        <authorList>
            <person name="Almutairi H."/>
            <person name="Gatherer D."/>
        </authorList>
    </citation>
    <scope>NUCLEOTIDE SEQUENCE [LARGE SCALE GENOMIC DNA]</scope>
    <source>
        <strain evidence="2 3">C119</strain>
    </source>
</reference>
<evidence type="ECO:0000256" key="1">
    <source>
        <dbReference type="SAM" id="MobiDB-lite"/>
    </source>
</evidence>
<feature type="region of interest" description="Disordered" evidence="1">
    <location>
        <begin position="341"/>
        <end position="376"/>
    </location>
</feature>
<dbReference type="Proteomes" id="UP000674318">
    <property type="component" value="Chromosome 32"/>
</dbReference>
<dbReference type="GeneID" id="94288694"/>
<evidence type="ECO:0000313" key="2">
    <source>
        <dbReference type="EMBL" id="KAG5496291.1"/>
    </source>
</evidence>